<accession>A0A1V8SSE4</accession>
<organism evidence="2 3">
    <name type="scientific">Cryoendolithus antarcticus</name>
    <dbReference type="NCBI Taxonomy" id="1507870"/>
    <lineage>
        <taxon>Eukaryota</taxon>
        <taxon>Fungi</taxon>
        <taxon>Dikarya</taxon>
        <taxon>Ascomycota</taxon>
        <taxon>Pezizomycotina</taxon>
        <taxon>Dothideomycetes</taxon>
        <taxon>Dothideomycetidae</taxon>
        <taxon>Cladosporiales</taxon>
        <taxon>Cladosporiaceae</taxon>
        <taxon>Cryoendolithus</taxon>
    </lineage>
</organism>
<keyword evidence="3" id="KW-1185">Reference proteome</keyword>
<proteinExistence type="inferred from homology"/>
<comment type="caution">
    <text evidence="2">The sequence shown here is derived from an EMBL/GenBank/DDBJ whole genome shotgun (WGS) entry which is preliminary data.</text>
</comment>
<evidence type="ECO:0008006" key="4">
    <source>
        <dbReference type="Google" id="ProtNLM"/>
    </source>
</evidence>
<dbReference type="SUPFAM" id="SSF51735">
    <property type="entry name" value="NAD(P)-binding Rossmann-fold domains"/>
    <property type="match status" value="1"/>
</dbReference>
<evidence type="ECO:0000256" key="1">
    <source>
        <dbReference type="ARBA" id="ARBA00006484"/>
    </source>
</evidence>
<dbReference type="EMBL" id="NAJO01000028">
    <property type="protein sequence ID" value="OQO02107.1"/>
    <property type="molecule type" value="Genomic_DNA"/>
</dbReference>
<dbReference type="PANTHER" id="PTHR43544">
    <property type="entry name" value="SHORT-CHAIN DEHYDROGENASE/REDUCTASE"/>
    <property type="match status" value="1"/>
</dbReference>
<protein>
    <recommendedName>
        <fullName evidence="4">NAD(P)-binding protein</fullName>
    </recommendedName>
</protein>
<dbReference type="OrthoDB" id="191139at2759"/>
<dbReference type="PANTHER" id="PTHR43544:SF32">
    <property type="entry name" value="CHAIN DEHYDROGENASE, PUTATIVE (AFU_ORTHOLOGUE AFUA_5G01530)-RELATED"/>
    <property type="match status" value="1"/>
</dbReference>
<evidence type="ECO:0000313" key="3">
    <source>
        <dbReference type="Proteomes" id="UP000192596"/>
    </source>
</evidence>
<comment type="similarity">
    <text evidence="1">Belongs to the short-chain dehydrogenases/reductases (SDR) family.</text>
</comment>
<dbReference type="Gene3D" id="3.40.50.720">
    <property type="entry name" value="NAD(P)-binding Rossmann-like Domain"/>
    <property type="match status" value="1"/>
</dbReference>
<dbReference type="GO" id="GO:0019748">
    <property type="term" value="P:secondary metabolic process"/>
    <property type="evidence" value="ECO:0007669"/>
    <property type="project" value="TreeGrafter"/>
</dbReference>
<dbReference type="AlphaFoldDB" id="A0A1V8SSE4"/>
<dbReference type="PRINTS" id="PR00081">
    <property type="entry name" value="GDHRDH"/>
</dbReference>
<dbReference type="Pfam" id="PF00106">
    <property type="entry name" value="adh_short"/>
    <property type="match status" value="1"/>
</dbReference>
<dbReference type="InterPro" id="IPR051468">
    <property type="entry name" value="Fungal_SecMetab_SDRs"/>
</dbReference>
<sequence length="246" mass="26087">MSTSKPVVLITGSNQGLGYYTAQQLAAAGKYHVLLTSRALSKAQSAIDAIVADSSIPNKAEDFTPIELDITSDSSIASAVSAVESKFGKLDVLINNAGIASAKEASGKELRELYQWHYETNVFSAACATDAFLPLLKKGEDKRICFVSSGLGSCTWHAEGQYAGSYLVYRSTKSALNMIMVHYAQTLQGEGFVIGGSDPGYCATNLNDHAGFLDPREGAKQIIKSTFGAKEDVHSVVTGSGGKEPF</sequence>
<dbReference type="InterPro" id="IPR002347">
    <property type="entry name" value="SDR_fam"/>
</dbReference>
<reference evidence="3" key="1">
    <citation type="submission" date="2017-03" db="EMBL/GenBank/DDBJ databases">
        <title>Genomes of endolithic fungi from Antarctica.</title>
        <authorList>
            <person name="Coleine C."/>
            <person name="Masonjones S."/>
            <person name="Stajich J.E."/>
        </authorList>
    </citation>
    <scope>NUCLEOTIDE SEQUENCE [LARGE SCALE GENOMIC DNA]</scope>
    <source>
        <strain evidence="3">CCFEE 5527</strain>
    </source>
</reference>
<dbReference type="InterPro" id="IPR036291">
    <property type="entry name" value="NAD(P)-bd_dom_sf"/>
</dbReference>
<dbReference type="Proteomes" id="UP000192596">
    <property type="component" value="Unassembled WGS sequence"/>
</dbReference>
<name>A0A1V8SSE4_9PEZI</name>
<dbReference type="GO" id="GO:0005737">
    <property type="term" value="C:cytoplasm"/>
    <property type="evidence" value="ECO:0007669"/>
    <property type="project" value="TreeGrafter"/>
</dbReference>
<dbReference type="GO" id="GO:0016491">
    <property type="term" value="F:oxidoreductase activity"/>
    <property type="evidence" value="ECO:0007669"/>
    <property type="project" value="TreeGrafter"/>
</dbReference>
<gene>
    <name evidence="2" type="ORF">B0A48_11659</name>
</gene>
<evidence type="ECO:0000313" key="2">
    <source>
        <dbReference type="EMBL" id="OQO02107.1"/>
    </source>
</evidence>
<dbReference type="InParanoid" id="A0A1V8SSE4"/>